<reference evidence="2" key="2">
    <citation type="submission" date="2016-11" db="EMBL/GenBank/DDBJ databases">
        <authorList>
            <person name="Jaros S."/>
            <person name="Januszkiewicz K."/>
            <person name="Wedrychowicz H."/>
        </authorList>
    </citation>
    <scope>NUCLEOTIDE SEQUENCE [LARGE SCALE GENOMIC DNA]</scope>
    <source>
        <strain evidence="2">DSM 19729</strain>
    </source>
</reference>
<proteinExistence type="predicted"/>
<evidence type="ECO:0000313" key="2">
    <source>
        <dbReference type="EMBL" id="SHH03313.1"/>
    </source>
</evidence>
<name>A0A1M5PPW0_9FLAO</name>
<gene>
    <name evidence="1" type="ORF">BC624_102533</name>
    <name evidence="2" type="ORF">SAMN05443373_106130</name>
</gene>
<dbReference type="Proteomes" id="UP000237771">
    <property type="component" value="Unassembled WGS sequence"/>
</dbReference>
<sequence length="67" mass="8021">MSTKNTFRERFNFFRNLWPNRNKINLSNNDLVNSRVGMDTTDEKGFKKQSNLLQVLMYSKENDTLFI</sequence>
<accession>A0A1M5PPW0</accession>
<dbReference type="RefSeq" id="WP_072943683.1">
    <property type="nucleotide sequence ID" value="NZ_FQWO01000006.1"/>
</dbReference>
<evidence type="ECO:0000313" key="1">
    <source>
        <dbReference type="EMBL" id="PRZ26557.1"/>
    </source>
</evidence>
<evidence type="ECO:0000313" key="3">
    <source>
        <dbReference type="Proteomes" id="UP000184384"/>
    </source>
</evidence>
<dbReference type="OrthoDB" id="1371248at2"/>
<reference evidence="1 4" key="3">
    <citation type="submission" date="2018-03" db="EMBL/GenBank/DDBJ databases">
        <title>Genomic Encyclopedia of Archaeal and Bacterial Type Strains, Phase II (KMG-II): from individual species to whole genera.</title>
        <authorList>
            <person name="Goeker M."/>
        </authorList>
    </citation>
    <scope>NUCLEOTIDE SEQUENCE [LARGE SCALE GENOMIC DNA]</scope>
    <source>
        <strain evidence="1 4">DSM 17797</strain>
    </source>
</reference>
<protein>
    <submittedName>
        <fullName evidence="2">Uncharacterized protein</fullName>
    </submittedName>
</protein>
<organism evidence="2 3">
    <name type="scientific">Flavobacterium granuli</name>
    <dbReference type="NCBI Taxonomy" id="280093"/>
    <lineage>
        <taxon>Bacteria</taxon>
        <taxon>Pseudomonadati</taxon>
        <taxon>Bacteroidota</taxon>
        <taxon>Flavobacteriia</taxon>
        <taxon>Flavobacteriales</taxon>
        <taxon>Flavobacteriaceae</taxon>
        <taxon>Flavobacterium</taxon>
    </lineage>
</organism>
<dbReference type="Proteomes" id="UP000184384">
    <property type="component" value="Unassembled WGS sequence"/>
</dbReference>
<dbReference type="EMBL" id="PVUB01000002">
    <property type="protein sequence ID" value="PRZ26557.1"/>
    <property type="molecule type" value="Genomic_DNA"/>
</dbReference>
<keyword evidence="4" id="KW-1185">Reference proteome</keyword>
<dbReference type="AlphaFoldDB" id="A0A1M5PPW0"/>
<evidence type="ECO:0000313" key="4">
    <source>
        <dbReference type="Proteomes" id="UP000237771"/>
    </source>
</evidence>
<reference evidence="3" key="1">
    <citation type="submission" date="2016-11" db="EMBL/GenBank/DDBJ databases">
        <authorList>
            <person name="Varghese N."/>
            <person name="Submissions S."/>
        </authorList>
    </citation>
    <scope>NUCLEOTIDE SEQUENCE [LARGE SCALE GENOMIC DNA]</scope>
    <source>
        <strain evidence="3">DSM 19729</strain>
    </source>
</reference>
<dbReference type="EMBL" id="FQWO01000006">
    <property type="protein sequence ID" value="SHH03313.1"/>
    <property type="molecule type" value="Genomic_DNA"/>
</dbReference>